<sequence length="404" mass="43418">MYRLLQMHASHLEEEMVSFAQKLVQTPSTSLNEANAAKMIENKMTQLGYDLVTRDNAGNVVGVILGRSSDVVVVLNSHIDTVSVSDESQWNHKPFEGIIKDGILYGCGAADCKSGIAAQIYAGALLKRSLLPLEGTLVVAATTAEENGLSLGVKTLLSETLPELKLKPTYAILGEPTTLGLYYGHDGWLDLDIRVSGMNPFHVDDAVQDIMNDLYNGKHNTSEIEICEPSFGSSDGNRNATIRVTRRLHEAENVNDVVAQVGRLASLIGQPSGAVAVDVAIAQEEQKLYTGSVKAVRKIADAWSTDPFSKLVDRARHALTAAGCNVVAGKWKLSRLRMGTAGNVFVNEFNIPTIGYGPGNEEQAHAVNESVVVDKIARASYGTAAIVHSCIGVPVFGWSSDDEI</sequence>
<evidence type="ECO:0000256" key="1">
    <source>
        <dbReference type="ARBA" id="ARBA00022801"/>
    </source>
</evidence>
<keyword evidence="1 2" id="KW-0378">Hydrolase</keyword>
<dbReference type="Gene3D" id="3.40.630.10">
    <property type="entry name" value="Zn peptidases"/>
    <property type="match status" value="2"/>
</dbReference>
<protein>
    <submittedName>
        <fullName evidence="2">M20/M25/M40 family metallo-hydrolase</fullName>
    </submittedName>
</protein>
<dbReference type="AlphaFoldDB" id="A0A3A4QZM3"/>
<name>A0A3A4QZM3_9BACT</name>
<accession>A0A3A4QZM3</accession>
<evidence type="ECO:0000313" key="2">
    <source>
        <dbReference type="EMBL" id="RJP57586.1"/>
    </source>
</evidence>
<gene>
    <name evidence="2" type="ORF">C4541_09950</name>
</gene>
<evidence type="ECO:0000313" key="3">
    <source>
        <dbReference type="Proteomes" id="UP000266426"/>
    </source>
</evidence>
<dbReference type="InterPro" id="IPR050072">
    <property type="entry name" value="Peptidase_M20A"/>
</dbReference>
<reference evidence="2 3" key="1">
    <citation type="journal article" date="2017" name="ISME J.">
        <title>Energy and carbon metabolisms in a deep terrestrial subsurface fluid microbial community.</title>
        <authorList>
            <person name="Momper L."/>
            <person name="Jungbluth S.P."/>
            <person name="Lee M.D."/>
            <person name="Amend J.P."/>
        </authorList>
    </citation>
    <scope>NUCLEOTIDE SEQUENCE [LARGE SCALE GENOMIC DNA]</scope>
    <source>
        <strain evidence="2">SURF_26</strain>
    </source>
</reference>
<comment type="caution">
    <text evidence="2">The sequence shown here is derived from an EMBL/GenBank/DDBJ whole genome shotgun (WGS) entry which is preliminary data.</text>
</comment>
<dbReference type="InterPro" id="IPR002933">
    <property type="entry name" value="Peptidase_M20"/>
</dbReference>
<dbReference type="Pfam" id="PF01546">
    <property type="entry name" value="Peptidase_M20"/>
    <property type="match status" value="1"/>
</dbReference>
<dbReference type="Proteomes" id="UP000266426">
    <property type="component" value="Unassembled WGS sequence"/>
</dbReference>
<dbReference type="EMBL" id="QZJZ01000078">
    <property type="protein sequence ID" value="RJP57586.1"/>
    <property type="molecule type" value="Genomic_DNA"/>
</dbReference>
<proteinExistence type="predicted"/>
<dbReference type="SUPFAM" id="SSF53187">
    <property type="entry name" value="Zn-dependent exopeptidases"/>
    <property type="match status" value="1"/>
</dbReference>
<dbReference type="GO" id="GO:0016787">
    <property type="term" value="F:hydrolase activity"/>
    <property type="evidence" value="ECO:0007669"/>
    <property type="project" value="UniProtKB-KW"/>
</dbReference>
<organism evidence="2 3">
    <name type="scientific">Candidatus Auribacter fodinae</name>
    <dbReference type="NCBI Taxonomy" id="2093366"/>
    <lineage>
        <taxon>Bacteria</taxon>
        <taxon>Pseudomonadati</taxon>
        <taxon>Candidatus Auribacterota</taxon>
        <taxon>Candidatus Auribacteria</taxon>
        <taxon>Candidatus Auribacterales</taxon>
        <taxon>Candidatus Auribacteraceae</taxon>
        <taxon>Candidatus Auribacter</taxon>
    </lineage>
</organism>
<dbReference type="PANTHER" id="PTHR43808">
    <property type="entry name" value="ACETYLORNITHINE DEACETYLASE"/>
    <property type="match status" value="1"/>
</dbReference>